<sequence>MTAEPFRSRTFTPIAPADRPRKTRRGVRVVVTDGTAVLLFADTDPGVPGSRWWVTPGGGMDPGETEIETALRELAEETGFHARAEDLVGPLMRRVAAHGYSDQICEQTETFYLLRVPQFTLDTSGHTAEEQVTLAGHAWIPLASLADVPEPIWPQQLATLASCGNDPERWPGDVGWVEESTVAIGP</sequence>
<dbReference type="InterPro" id="IPR000086">
    <property type="entry name" value="NUDIX_hydrolase_dom"/>
</dbReference>
<dbReference type="CDD" id="cd04685">
    <property type="entry name" value="NUDIX_Hydrolase"/>
    <property type="match status" value="1"/>
</dbReference>
<protein>
    <submittedName>
        <fullName evidence="8">NUDIX hydrolase</fullName>
    </submittedName>
</protein>
<keyword evidence="4" id="KW-0460">Magnesium</keyword>
<dbReference type="PROSITE" id="PS51462">
    <property type="entry name" value="NUDIX"/>
    <property type="match status" value="1"/>
</dbReference>
<evidence type="ECO:0000256" key="1">
    <source>
        <dbReference type="ARBA" id="ARBA00001946"/>
    </source>
</evidence>
<keyword evidence="3 5" id="KW-0378">Hydrolase</keyword>
<proteinExistence type="inferred from homology"/>
<name>A0A4Q2EIN2_9ACTN</name>
<evidence type="ECO:0000256" key="4">
    <source>
        <dbReference type="ARBA" id="ARBA00022842"/>
    </source>
</evidence>
<dbReference type="Proteomes" id="UP000290624">
    <property type="component" value="Unassembled WGS sequence"/>
</dbReference>
<dbReference type="PROSITE" id="PS00893">
    <property type="entry name" value="NUDIX_BOX"/>
    <property type="match status" value="1"/>
</dbReference>
<comment type="caution">
    <text evidence="8">The sequence shown here is derived from an EMBL/GenBank/DDBJ whole genome shotgun (WGS) entry which is preliminary data.</text>
</comment>
<evidence type="ECO:0000256" key="6">
    <source>
        <dbReference type="SAM" id="MobiDB-lite"/>
    </source>
</evidence>
<dbReference type="InterPro" id="IPR020476">
    <property type="entry name" value="Nudix_hydrolase"/>
</dbReference>
<dbReference type="OrthoDB" id="9804442at2"/>
<evidence type="ECO:0000313" key="8">
    <source>
        <dbReference type="EMBL" id="RXW32973.1"/>
    </source>
</evidence>
<dbReference type="PRINTS" id="PR00502">
    <property type="entry name" value="NUDIXFAMILY"/>
</dbReference>
<evidence type="ECO:0000256" key="5">
    <source>
        <dbReference type="RuleBase" id="RU003476"/>
    </source>
</evidence>
<dbReference type="InterPro" id="IPR015797">
    <property type="entry name" value="NUDIX_hydrolase-like_dom_sf"/>
</dbReference>
<dbReference type="EMBL" id="PPCV01000002">
    <property type="protein sequence ID" value="RXW32973.1"/>
    <property type="molecule type" value="Genomic_DNA"/>
</dbReference>
<accession>A0A4Q2EIN2</accession>
<reference evidence="8 9" key="1">
    <citation type="submission" date="2018-01" db="EMBL/GenBank/DDBJ databases">
        <title>Lactibacter flavus gen. nov., sp. nov., a novel bacterium of the family Propionibacteriaceae isolated from raw milk and dairy products.</title>
        <authorList>
            <person name="Wenning M."/>
            <person name="Breitenwieser F."/>
            <person name="Huptas C."/>
            <person name="von Neubeck M."/>
            <person name="Busse H.-J."/>
            <person name="Scherer S."/>
        </authorList>
    </citation>
    <scope>NUCLEOTIDE SEQUENCE [LARGE SCALE GENOMIC DNA]</scope>
    <source>
        <strain evidence="8 9">VG341</strain>
    </source>
</reference>
<dbReference type="SUPFAM" id="SSF55811">
    <property type="entry name" value="Nudix"/>
    <property type="match status" value="1"/>
</dbReference>
<dbReference type="AlphaFoldDB" id="A0A4Q2EIN2"/>
<organism evidence="8 9">
    <name type="scientific">Propioniciclava flava</name>
    <dbReference type="NCBI Taxonomy" id="2072026"/>
    <lineage>
        <taxon>Bacteria</taxon>
        <taxon>Bacillati</taxon>
        <taxon>Actinomycetota</taxon>
        <taxon>Actinomycetes</taxon>
        <taxon>Propionibacteriales</taxon>
        <taxon>Propionibacteriaceae</taxon>
        <taxon>Propioniciclava</taxon>
    </lineage>
</organism>
<dbReference type="Gene3D" id="3.90.79.10">
    <property type="entry name" value="Nucleoside Triphosphate Pyrophosphohydrolase"/>
    <property type="match status" value="1"/>
</dbReference>
<dbReference type="PANTHER" id="PTHR43046">
    <property type="entry name" value="GDP-MANNOSE MANNOSYL HYDROLASE"/>
    <property type="match status" value="1"/>
</dbReference>
<dbReference type="Pfam" id="PF00293">
    <property type="entry name" value="NUDIX"/>
    <property type="match status" value="1"/>
</dbReference>
<evidence type="ECO:0000256" key="3">
    <source>
        <dbReference type="ARBA" id="ARBA00022801"/>
    </source>
</evidence>
<dbReference type="PANTHER" id="PTHR43046:SF12">
    <property type="entry name" value="GDP-MANNOSE MANNOSYL HYDROLASE"/>
    <property type="match status" value="1"/>
</dbReference>
<evidence type="ECO:0000259" key="7">
    <source>
        <dbReference type="PROSITE" id="PS51462"/>
    </source>
</evidence>
<feature type="region of interest" description="Disordered" evidence="6">
    <location>
        <begin position="1"/>
        <end position="22"/>
    </location>
</feature>
<evidence type="ECO:0000313" key="9">
    <source>
        <dbReference type="Proteomes" id="UP000290624"/>
    </source>
</evidence>
<keyword evidence="9" id="KW-1185">Reference proteome</keyword>
<feature type="domain" description="Nudix hydrolase" evidence="7">
    <location>
        <begin position="22"/>
        <end position="161"/>
    </location>
</feature>
<dbReference type="RefSeq" id="WP_129457874.1">
    <property type="nucleotide sequence ID" value="NZ_PPCV01000002.1"/>
</dbReference>
<dbReference type="InterPro" id="IPR020084">
    <property type="entry name" value="NUDIX_hydrolase_CS"/>
</dbReference>
<comment type="similarity">
    <text evidence="2 5">Belongs to the Nudix hydrolase family.</text>
</comment>
<evidence type="ECO:0000256" key="2">
    <source>
        <dbReference type="ARBA" id="ARBA00005582"/>
    </source>
</evidence>
<comment type="cofactor">
    <cofactor evidence="1">
        <name>Mg(2+)</name>
        <dbReference type="ChEBI" id="CHEBI:18420"/>
    </cofactor>
</comment>
<gene>
    <name evidence="8" type="ORF">C1706_03610</name>
</gene>
<dbReference type="GO" id="GO:0016787">
    <property type="term" value="F:hydrolase activity"/>
    <property type="evidence" value="ECO:0007669"/>
    <property type="project" value="UniProtKB-KW"/>
</dbReference>